<dbReference type="PROSITE" id="PS00059">
    <property type="entry name" value="ADH_ZINC"/>
    <property type="match status" value="1"/>
</dbReference>
<accession>A0ABT9QQM4</accession>
<dbReference type="InterPro" id="IPR002328">
    <property type="entry name" value="ADH_Zn_CS"/>
</dbReference>
<comment type="caution">
    <text evidence="9">The sequence shown here is derived from an EMBL/GenBank/DDBJ whole genome shotgun (WGS) entry which is preliminary data.</text>
</comment>
<keyword evidence="5 7" id="KW-0862">Zinc</keyword>
<evidence type="ECO:0000256" key="4">
    <source>
        <dbReference type="ARBA" id="ARBA00022723"/>
    </source>
</evidence>
<evidence type="ECO:0000256" key="6">
    <source>
        <dbReference type="ARBA" id="ARBA00023002"/>
    </source>
</evidence>
<dbReference type="SMART" id="SM00829">
    <property type="entry name" value="PKS_ER"/>
    <property type="match status" value="1"/>
</dbReference>
<keyword evidence="6 9" id="KW-0560">Oxidoreductase</keyword>
<dbReference type="InterPro" id="IPR011032">
    <property type="entry name" value="GroES-like_sf"/>
</dbReference>
<keyword evidence="10" id="KW-1185">Reference proteome</keyword>
<dbReference type="Proteomes" id="UP001225356">
    <property type="component" value="Unassembled WGS sequence"/>
</dbReference>
<evidence type="ECO:0000313" key="9">
    <source>
        <dbReference type="EMBL" id="MDP9848691.1"/>
    </source>
</evidence>
<gene>
    <name evidence="9" type="ORF">J2853_007902</name>
</gene>
<keyword evidence="4 7" id="KW-0479">Metal-binding</keyword>
<dbReference type="SUPFAM" id="SSF50129">
    <property type="entry name" value="GroES-like"/>
    <property type="match status" value="1"/>
</dbReference>
<dbReference type="Gene3D" id="3.90.180.10">
    <property type="entry name" value="Medium-chain alcohol dehydrogenases, catalytic domain"/>
    <property type="match status" value="1"/>
</dbReference>
<proteinExistence type="inferred from homology"/>
<organism evidence="9 10">
    <name type="scientific">Streptosporangium lutulentum</name>
    <dbReference type="NCBI Taxonomy" id="1461250"/>
    <lineage>
        <taxon>Bacteria</taxon>
        <taxon>Bacillati</taxon>
        <taxon>Actinomycetota</taxon>
        <taxon>Actinomycetes</taxon>
        <taxon>Streptosporangiales</taxon>
        <taxon>Streptosporangiaceae</taxon>
        <taxon>Streptosporangium</taxon>
    </lineage>
</organism>
<dbReference type="SUPFAM" id="SSF51735">
    <property type="entry name" value="NAD(P)-binding Rossmann-fold domains"/>
    <property type="match status" value="1"/>
</dbReference>
<dbReference type="Gene3D" id="3.40.50.720">
    <property type="entry name" value="NAD(P)-binding Rossmann-like Domain"/>
    <property type="match status" value="1"/>
</dbReference>
<dbReference type="PANTHER" id="PTHR42940:SF7">
    <property type="entry name" value="ALCOHOL DEHYDROGENASE-LIKE N-TERMINAL DOMAIN-CONTAINING PROTEIN"/>
    <property type="match status" value="1"/>
</dbReference>
<dbReference type="RefSeq" id="WP_307566146.1">
    <property type="nucleotide sequence ID" value="NZ_JAUSQU010000001.1"/>
</dbReference>
<dbReference type="EMBL" id="JAUSQU010000001">
    <property type="protein sequence ID" value="MDP9848691.1"/>
    <property type="molecule type" value="Genomic_DNA"/>
</dbReference>
<evidence type="ECO:0000256" key="7">
    <source>
        <dbReference type="RuleBase" id="RU361277"/>
    </source>
</evidence>
<protein>
    <recommendedName>
        <fullName evidence="3">alcohol dehydrogenase</fullName>
        <ecNumber evidence="3">1.1.1.1</ecNumber>
    </recommendedName>
</protein>
<dbReference type="InterPro" id="IPR013149">
    <property type="entry name" value="ADH-like_C"/>
</dbReference>
<evidence type="ECO:0000313" key="10">
    <source>
        <dbReference type="Proteomes" id="UP001225356"/>
    </source>
</evidence>
<dbReference type="InterPro" id="IPR013154">
    <property type="entry name" value="ADH-like_N"/>
</dbReference>
<sequence length="338" mass="35090">MSTYRAVEVTGSRKFKLVTRELQQPRAGHVRINVESCGVCHSDALAVEGLRADPSQSVVPGHEIVGVIDAVGDGVTGWQVGERVGVGYLGGHCGQCERCRRGDFTGCTDQPQMGTTVDGGYAEVTFARASGLVRIPAGMNPVEAAPLLCAGITVFKALQQIDSRPGALVAVQGIGGLGHLGLQYAGKLGYRVAAIARGTDKADLARRLGADHYIDSSSEDPGAALQKLGGAAAIIATAANGASMSPLVAGLEPGGGMVVVGISMDPFSVSTVDLAVQNRTIRGSFVGTSIENEDGLAFSERHGVRAMIETMPLTDAPKAYDHMMSGQARFRVVLDLTS</sequence>
<dbReference type="GO" id="GO:0004022">
    <property type="term" value="F:alcohol dehydrogenase (NAD+) activity"/>
    <property type="evidence" value="ECO:0007669"/>
    <property type="project" value="UniProtKB-EC"/>
</dbReference>
<evidence type="ECO:0000256" key="2">
    <source>
        <dbReference type="ARBA" id="ARBA00008072"/>
    </source>
</evidence>
<comment type="similarity">
    <text evidence="2 7">Belongs to the zinc-containing alcohol dehydrogenase family.</text>
</comment>
<dbReference type="Pfam" id="PF00107">
    <property type="entry name" value="ADH_zinc_N"/>
    <property type="match status" value="1"/>
</dbReference>
<evidence type="ECO:0000259" key="8">
    <source>
        <dbReference type="SMART" id="SM00829"/>
    </source>
</evidence>
<dbReference type="InterPro" id="IPR020843">
    <property type="entry name" value="ER"/>
</dbReference>
<dbReference type="EC" id="1.1.1.1" evidence="3"/>
<comment type="cofactor">
    <cofactor evidence="1 7">
        <name>Zn(2+)</name>
        <dbReference type="ChEBI" id="CHEBI:29105"/>
    </cofactor>
</comment>
<dbReference type="InterPro" id="IPR036291">
    <property type="entry name" value="NAD(P)-bd_dom_sf"/>
</dbReference>
<feature type="domain" description="Enoyl reductase (ER)" evidence="8">
    <location>
        <begin position="11"/>
        <end position="334"/>
    </location>
</feature>
<evidence type="ECO:0000256" key="3">
    <source>
        <dbReference type="ARBA" id="ARBA00013190"/>
    </source>
</evidence>
<evidence type="ECO:0000256" key="1">
    <source>
        <dbReference type="ARBA" id="ARBA00001947"/>
    </source>
</evidence>
<dbReference type="Pfam" id="PF08240">
    <property type="entry name" value="ADH_N"/>
    <property type="match status" value="1"/>
</dbReference>
<dbReference type="PANTHER" id="PTHR42940">
    <property type="entry name" value="ALCOHOL DEHYDROGENASE 1-RELATED"/>
    <property type="match status" value="1"/>
</dbReference>
<name>A0ABT9QQM4_9ACTN</name>
<reference evidence="9 10" key="1">
    <citation type="submission" date="2023-07" db="EMBL/GenBank/DDBJ databases">
        <title>Sequencing the genomes of 1000 actinobacteria strains.</title>
        <authorList>
            <person name="Klenk H.-P."/>
        </authorList>
    </citation>
    <scope>NUCLEOTIDE SEQUENCE [LARGE SCALE GENOMIC DNA]</scope>
    <source>
        <strain evidence="9 10">DSM 46740</strain>
    </source>
</reference>
<evidence type="ECO:0000256" key="5">
    <source>
        <dbReference type="ARBA" id="ARBA00022833"/>
    </source>
</evidence>